<evidence type="ECO:0000259" key="5">
    <source>
        <dbReference type="Pfam" id="PF00135"/>
    </source>
</evidence>
<gene>
    <name evidence="6" type="ORF">HOLleu_05418</name>
</gene>
<dbReference type="SUPFAM" id="SSF53474">
    <property type="entry name" value="alpha/beta-Hydrolases"/>
    <property type="match status" value="1"/>
</dbReference>
<dbReference type="GO" id="GO:0016787">
    <property type="term" value="F:hydrolase activity"/>
    <property type="evidence" value="ECO:0007669"/>
    <property type="project" value="UniProtKB-KW"/>
</dbReference>
<protein>
    <recommendedName>
        <fullName evidence="3">Carboxylic ester hydrolase</fullName>
        <ecNumber evidence="3">3.1.1.-</ecNumber>
    </recommendedName>
</protein>
<keyword evidence="4" id="KW-1133">Transmembrane helix</keyword>
<keyword evidence="7" id="KW-1185">Reference proteome</keyword>
<dbReference type="PANTHER" id="PTHR45570:SF2">
    <property type="entry name" value="ACETYLCHOLINESTERASE 1-LIKE"/>
    <property type="match status" value="1"/>
</dbReference>
<dbReference type="EC" id="3.1.1.-" evidence="3"/>
<dbReference type="InterPro" id="IPR002018">
    <property type="entry name" value="CarbesteraseB"/>
</dbReference>
<feature type="transmembrane region" description="Helical" evidence="4">
    <location>
        <begin position="12"/>
        <end position="33"/>
    </location>
</feature>
<dbReference type="Gene3D" id="3.40.50.1820">
    <property type="entry name" value="alpha/beta hydrolase"/>
    <property type="match status" value="1"/>
</dbReference>
<comment type="similarity">
    <text evidence="1 3">Belongs to the type-B carboxylesterase/lipase family.</text>
</comment>
<feature type="domain" description="Carboxylesterase type B" evidence="5">
    <location>
        <begin position="42"/>
        <end position="550"/>
    </location>
</feature>
<evidence type="ECO:0000256" key="1">
    <source>
        <dbReference type="ARBA" id="ARBA00005964"/>
    </source>
</evidence>
<dbReference type="Pfam" id="PF00135">
    <property type="entry name" value="COesterase"/>
    <property type="match status" value="1"/>
</dbReference>
<proteinExistence type="inferred from homology"/>
<dbReference type="InterPro" id="IPR019826">
    <property type="entry name" value="Carboxylesterase_B_AS"/>
</dbReference>
<evidence type="ECO:0000313" key="6">
    <source>
        <dbReference type="EMBL" id="KAJ8046662.1"/>
    </source>
</evidence>
<dbReference type="EMBL" id="JAIZAY010000002">
    <property type="protein sequence ID" value="KAJ8046662.1"/>
    <property type="molecule type" value="Genomic_DNA"/>
</dbReference>
<keyword evidence="4" id="KW-0472">Membrane</keyword>
<evidence type="ECO:0000256" key="2">
    <source>
        <dbReference type="ARBA" id="ARBA00022801"/>
    </source>
</evidence>
<dbReference type="PROSITE" id="PS00941">
    <property type="entry name" value="CARBOXYLESTERASE_B_2"/>
    <property type="match status" value="1"/>
</dbReference>
<accession>A0A9Q1HEI2</accession>
<name>A0A9Q1HEI2_HOLLE</name>
<comment type="caution">
    <text evidence="6">The sequence shown here is derived from an EMBL/GenBank/DDBJ whole genome shotgun (WGS) entry which is preliminary data.</text>
</comment>
<sequence length="568" mass="63149">MGNPLTKSNMDQIYGLFMISMCFSVGFVLNGSLVEGEKLSLLVETTHGPVQGTRLGDCDVFWGIPYAQPPVGDLRWKSPQTLQEWSPEILQANSKPPGCVQVCDDVSYACPQETSEDCLFLNIYRPTTPRSDRPLPVMVFLHGGNFRAASCSGSVYDGRLLAPIIDSIVVCVEYRLGALGFLYLESDPETGEKIHGNFGIEDQTAALKFLKNNLKNFGGDPNRITLAGQSAGAESISIHLASPEHIDLFDQVILFSDPFAVPLKTPTDSNVLGLHFASVAGCENGSFSCLRDQAASDIAKASHESISFLVNPQKAFQLFQPWGPTVRVQPVTNFEMGLNAKKPIIMGSLGEEARIFVYDLFKDPLPADFFLMYLTILIPGEADGIRQHYTLSPNISDVRDIISSLVTDYLFTCSIRHVAKTIFEQGEKNVFSYIFDHPFSFEEVWERFTACYGHSCHGGDIPFIMLSAPLAGFEYTEEENELINKYWTYLSNFIHSGNPNKRKEGADVSQELLQWPEVERTSGHTSTMVFSKAGDAYVKQDMNSAICQYWDRVGYHGIANINRRILNI</sequence>
<dbReference type="InterPro" id="IPR019819">
    <property type="entry name" value="Carboxylesterase_B_CS"/>
</dbReference>
<reference evidence="6" key="1">
    <citation type="submission" date="2021-10" db="EMBL/GenBank/DDBJ databases">
        <title>Tropical sea cucumber genome reveals ecological adaptation and Cuvierian tubules defense mechanism.</title>
        <authorList>
            <person name="Chen T."/>
        </authorList>
    </citation>
    <scope>NUCLEOTIDE SEQUENCE</scope>
    <source>
        <strain evidence="6">Nanhai2018</strain>
        <tissue evidence="6">Muscle</tissue>
    </source>
</reference>
<keyword evidence="2 3" id="KW-0378">Hydrolase</keyword>
<dbReference type="PANTHER" id="PTHR45570">
    <property type="entry name" value="CARBOXYLIC ESTER HYDROLASE"/>
    <property type="match status" value="1"/>
</dbReference>
<evidence type="ECO:0000256" key="4">
    <source>
        <dbReference type="SAM" id="Phobius"/>
    </source>
</evidence>
<dbReference type="Proteomes" id="UP001152320">
    <property type="component" value="Chromosome 2"/>
</dbReference>
<evidence type="ECO:0000256" key="3">
    <source>
        <dbReference type="RuleBase" id="RU361235"/>
    </source>
</evidence>
<dbReference type="OrthoDB" id="3200163at2759"/>
<organism evidence="6 7">
    <name type="scientific">Holothuria leucospilota</name>
    <name type="common">Black long sea cucumber</name>
    <name type="synonym">Mertensiothuria leucospilota</name>
    <dbReference type="NCBI Taxonomy" id="206669"/>
    <lineage>
        <taxon>Eukaryota</taxon>
        <taxon>Metazoa</taxon>
        <taxon>Echinodermata</taxon>
        <taxon>Eleutherozoa</taxon>
        <taxon>Echinozoa</taxon>
        <taxon>Holothuroidea</taxon>
        <taxon>Aspidochirotacea</taxon>
        <taxon>Aspidochirotida</taxon>
        <taxon>Holothuriidae</taxon>
        <taxon>Holothuria</taxon>
    </lineage>
</organism>
<evidence type="ECO:0000313" key="7">
    <source>
        <dbReference type="Proteomes" id="UP001152320"/>
    </source>
</evidence>
<dbReference type="PROSITE" id="PS00122">
    <property type="entry name" value="CARBOXYLESTERASE_B_1"/>
    <property type="match status" value="1"/>
</dbReference>
<keyword evidence="4" id="KW-0812">Transmembrane</keyword>
<dbReference type="AlphaFoldDB" id="A0A9Q1HEI2"/>
<dbReference type="InterPro" id="IPR029058">
    <property type="entry name" value="AB_hydrolase_fold"/>
</dbReference>